<dbReference type="InterPro" id="IPR053714">
    <property type="entry name" value="Iso_Racemase_Enz_sf"/>
</dbReference>
<dbReference type="InterPro" id="IPR026286">
    <property type="entry name" value="MaiA/AMDase"/>
</dbReference>
<organism evidence="1">
    <name type="scientific">marine metagenome</name>
    <dbReference type="NCBI Taxonomy" id="408172"/>
    <lineage>
        <taxon>unclassified sequences</taxon>
        <taxon>metagenomes</taxon>
        <taxon>ecological metagenomes</taxon>
    </lineage>
</organism>
<accession>A0A382CDF5</accession>
<dbReference type="EMBL" id="UINC01033887">
    <property type="protein sequence ID" value="SVB23872.1"/>
    <property type="molecule type" value="Genomic_DNA"/>
</dbReference>
<proteinExistence type="predicted"/>
<dbReference type="Pfam" id="PF17645">
    <property type="entry name" value="Amdase"/>
    <property type="match status" value="1"/>
</dbReference>
<reference evidence="1" key="1">
    <citation type="submission" date="2018-05" db="EMBL/GenBank/DDBJ databases">
        <authorList>
            <person name="Lanie J.A."/>
            <person name="Ng W.-L."/>
            <person name="Kazmierczak K.M."/>
            <person name="Andrzejewski T.M."/>
            <person name="Davidsen T.M."/>
            <person name="Wayne K.J."/>
            <person name="Tettelin H."/>
            <person name="Glass J.I."/>
            <person name="Rusch D."/>
            <person name="Podicherti R."/>
            <person name="Tsui H.-C.T."/>
            <person name="Winkler M.E."/>
        </authorList>
    </citation>
    <scope>NUCLEOTIDE SEQUENCE</scope>
</reference>
<gene>
    <name evidence="1" type="ORF">METZ01_LOCUS176726</name>
</gene>
<dbReference type="PANTHER" id="PTHR40267">
    <property type="entry name" value="BLR3294 PROTEIN"/>
    <property type="match status" value="1"/>
</dbReference>
<dbReference type="Gene3D" id="3.40.50.12500">
    <property type="match status" value="1"/>
</dbReference>
<evidence type="ECO:0008006" key="2">
    <source>
        <dbReference type="Google" id="ProtNLM"/>
    </source>
</evidence>
<name>A0A382CDF5_9ZZZZ</name>
<sequence>MKAIRIGILVPSTNQVVEPDFMALVPPGVTFHTERLWNVSRTPPGGGDGTYLQNMNNDLERGVASLTSANLDILVYACTSGTYHSGNIEYNNLITKKIEHLSGLPAITAVTASIEALSSIAPGNISIIGPYGQVLLTKRLTPLLESQGFSVIDARGESSMLQRTHDSVIGDQDPELIYDFVINSVHPKTDTIFLPGTAWRTLEIVHRLEEHLQRRVISVNQATIWSTFKKLGVRTIGAGFGSLFDL</sequence>
<protein>
    <recommendedName>
        <fullName evidence="2">Maleate cis-trans isomerase</fullName>
    </recommendedName>
</protein>
<evidence type="ECO:0000313" key="1">
    <source>
        <dbReference type="EMBL" id="SVB23872.1"/>
    </source>
</evidence>
<dbReference type="PIRSF" id="PIRSF015736">
    <property type="entry name" value="MI"/>
    <property type="match status" value="1"/>
</dbReference>
<dbReference type="AlphaFoldDB" id="A0A382CDF5"/>
<dbReference type="PANTHER" id="PTHR40267:SF1">
    <property type="entry name" value="BLR3294 PROTEIN"/>
    <property type="match status" value="1"/>
</dbReference>